<evidence type="ECO:0000313" key="3">
    <source>
        <dbReference type="Ensembl" id="ENSNPEP00000005596.1"/>
    </source>
</evidence>
<evidence type="ECO:0000259" key="2">
    <source>
        <dbReference type="Pfam" id="PF04558"/>
    </source>
</evidence>
<evidence type="ECO:0000256" key="1">
    <source>
        <dbReference type="SAM" id="MobiDB-lite"/>
    </source>
</evidence>
<dbReference type="InterPro" id="IPR007639">
    <property type="entry name" value="Gln-tRNA-synth_Ib_RNA-bd_N"/>
</dbReference>
<dbReference type="InterPro" id="IPR042558">
    <property type="entry name" value="Gln-tRNA-synth_Ib_RNA-bd_N_1"/>
</dbReference>
<sequence length="174" mass="18709">MAAAEALGLFTGIGLSEAKARETLRNAALSALLRQAVLQAQRAQGPALDKATGTLLYSAASRLKAPQHLGFLRLPEEPPAGAAGRGRLRAGVRRGREPGGGAAGRARPRSPPVRPQVEAVVSRHRAELLAERYRFNMGLLMGERCGTRYRYCRVPALRAPPLPPRLPLPHLTTM</sequence>
<keyword evidence="4" id="KW-1185">Reference proteome</keyword>
<reference evidence="3" key="1">
    <citation type="submission" date="2025-08" db="UniProtKB">
        <authorList>
            <consortium name="Ensembl"/>
        </authorList>
    </citation>
    <scope>IDENTIFICATION</scope>
</reference>
<organism evidence="3 4">
    <name type="scientific">Nothoprocta perdicaria</name>
    <name type="common">Chilean tinamou</name>
    <name type="synonym">Crypturus perdicarius</name>
    <dbReference type="NCBI Taxonomy" id="30464"/>
    <lineage>
        <taxon>Eukaryota</taxon>
        <taxon>Metazoa</taxon>
        <taxon>Chordata</taxon>
        <taxon>Craniata</taxon>
        <taxon>Vertebrata</taxon>
        <taxon>Euteleostomi</taxon>
        <taxon>Archelosauria</taxon>
        <taxon>Archosauria</taxon>
        <taxon>Dinosauria</taxon>
        <taxon>Saurischia</taxon>
        <taxon>Theropoda</taxon>
        <taxon>Coelurosauria</taxon>
        <taxon>Aves</taxon>
        <taxon>Palaeognathae</taxon>
        <taxon>Tinamiformes</taxon>
        <taxon>Tinamidae</taxon>
        <taxon>Nothoprocta</taxon>
    </lineage>
</organism>
<feature type="domain" description="Glutaminyl-tRNA synthetase class Ib non-specific RNA-binding" evidence="2">
    <location>
        <begin position="5"/>
        <end position="66"/>
    </location>
</feature>
<dbReference type="GO" id="GO:0006418">
    <property type="term" value="P:tRNA aminoacylation for protein translation"/>
    <property type="evidence" value="ECO:0007669"/>
    <property type="project" value="InterPro"/>
</dbReference>
<dbReference type="Ensembl" id="ENSNPET00000005737.1">
    <property type="protein sequence ID" value="ENSNPEP00000005596.1"/>
    <property type="gene ID" value="ENSNPEG00000004231.1"/>
</dbReference>
<accession>A0A8C7EAH5</accession>
<dbReference type="GO" id="GO:0004812">
    <property type="term" value="F:aminoacyl-tRNA ligase activity"/>
    <property type="evidence" value="ECO:0007669"/>
    <property type="project" value="InterPro"/>
</dbReference>
<dbReference type="GO" id="GO:0005524">
    <property type="term" value="F:ATP binding"/>
    <property type="evidence" value="ECO:0007669"/>
    <property type="project" value="InterPro"/>
</dbReference>
<name>A0A8C7EAH5_NOTPE</name>
<feature type="region of interest" description="Disordered" evidence="1">
    <location>
        <begin position="92"/>
        <end position="118"/>
    </location>
</feature>
<dbReference type="GO" id="GO:0005737">
    <property type="term" value="C:cytoplasm"/>
    <property type="evidence" value="ECO:0007669"/>
    <property type="project" value="InterPro"/>
</dbReference>
<proteinExistence type="predicted"/>
<dbReference type="Gene3D" id="1.10.8.1290">
    <property type="entry name" value="Glutaminyl-tRNA synthetase, non-specific RNA binding region part 1, domain 1"/>
    <property type="match status" value="1"/>
</dbReference>
<dbReference type="Pfam" id="PF04558">
    <property type="entry name" value="tRNA_synt_1c_R1"/>
    <property type="match status" value="1"/>
</dbReference>
<evidence type="ECO:0000313" key="4">
    <source>
        <dbReference type="Proteomes" id="UP000694420"/>
    </source>
</evidence>
<dbReference type="AlphaFoldDB" id="A0A8C7EAH5"/>
<reference evidence="3" key="2">
    <citation type="submission" date="2025-09" db="UniProtKB">
        <authorList>
            <consortium name="Ensembl"/>
        </authorList>
    </citation>
    <scope>IDENTIFICATION</scope>
</reference>
<dbReference type="Proteomes" id="UP000694420">
    <property type="component" value="Unplaced"/>
</dbReference>
<protein>
    <recommendedName>
        <fullName evidence="2">Glutaminyl-tRNA synthetase class Ib non-specific RNA-binding domain-containing protein</fullName>
    </recommendedName>
</protein>